<dbReference type="GO" id="GO:0005634">
    <property type="term" value="C:nucleus"/>
    <property type="evidence" value="ECO:0007669"/>
    <property type="project" value="UniProtKB-SubCell"/>
</dbReference>
<evidence type="ECO:0000256" key="1">
    <source>
        <dbReference type="ARBA" id="ARBA00004123"/>
    </source>
</evidence>
<dbReference type="PANTHER" id="PTHR48287:SF1">
    <property type="entry name" value="ARM REPEAT SUPERFAMILY PROTEIN"/>
    <property type="match status" value="1"/>
</dbReference>
<dbReference type="InterPro" id="IPR057860">
    <property type="entry name" value="HEAT_RRP12_N"/>
</dbReference>
<feature type="compositionally biased region" description="Basic and acidic residues" evidence="4">
    <location>
        <begin position="1240"/>
        <end position="1273"/>
    </location>
</feature>
<dbReference type="VEuPathDB" id="VectorBase:ADAR2_006068"/>
<feature type="compositionally biased region" description="Basic and acidic residues" evidence="4">
    <location>
        <begin position="1150"/>
        <end position="1170"/>
    </location>
</feature>
<feature type="region of interest" description="Disordered" evidence="4">
    <location>
        <begin position="1095"/>
        <end position="1361"/>
    </location>
</feature>
<feature type="compositionally biased region" description="Basic and acidic residues" evidence="4">
    <location>
        <begin position="1095"/>
        <end position="1112"/>
    </location>
</feature>
<evidence type="ECO:0000259" key="6">
    <source>
        <dbReference type="Pfam" id="PF25772"/>
    </source>
</evidence>
<feature type="compositionally biased region" description="Basic residues" evidence="4">
    <location>
        <begin position="1399"/>
        <end position="1411"/>
    </location>
</feature>
<feature type="compositionally biased region" description="Basic residues" evidence="4">
    <location>
        <begin position="1"/>
        <end position="19"/>
    </location>
</feature>
<dbReference type="Gene3D" id="1.25.10.10">
    <property type="entry name" value="Leucine-rich Repeat Variant"/>
    <property type="match status" value="1"/>
</dbReference>
<feature type="compositionally biased region" description="Basic and acidic residues" evidence="4">
    <location>
        <begin position="1349"/>
        <end position="1361"/>
    </location>
</feature>
<organism evidence="7">
    <name type="scientific">Anopheles darlingi</name>
    <name type="common">Mosquito</name>
    <dbReference type="NCBI Taxonomy" id="43151"/>
    <lineage>
        <taxon>Eukaryota</taxon>
        <taxon>Metazoa</taxon>
        <taxon>Ecdysozoa</taxon>
        <taxon>Arthropoda</taxon>
        <taxon>Hexapoda</taxon>
        <taxon>Insecta</taxon>
        <taxon>Pterygota</taxon>
        <taxon>Neoptera</taxon>
        <taxon>Endopterygota</taxon>
        <taxon>Diptera</taxon>
        <taxon>Nematocera</taxon>
        <taxon>Culicoidea</taxon>
        <taxon>Culicidae</taxon>
        <taxon>Anophelinae</taxon>
        <taxon>Anopheles</taxon>
    </lineage>
</organism>
<feature type="compositionally biased region" description="Polar residues" evidence="4">
    <location>
        <begin position="1202"/>
        <end position="1217"/>
    </location>
</feature>
<keyword evidence="3" id="KW-0539">Nucleus</keyword>
<dbReference type="VEuPathDB" id="VectorBase:ADAC004992"/>
<evidence type="ECO:0000256" key="2">
    <source>
        <dbReference type="ARBA" id="ARBA00007690"/>
    </source>
</evidence>
<dbReference type="EMBL" id="GGFL01006435">
    <property type="protein sequence ID" value="MBW70613.1"/>
    <property type="molecule type" value="Transcribed_RNA"/>
</dbReference>
<reference evidence="7" key="1">
    <citation type="submission" date="2018-01" db="EMBL/GenBank/DDBJ databases">
        <title>An insight into the sialome of Amazonian anophelines.</title>
        <authorList>
            <person name="Ribeiro J.M."/>
            <person name="Scarpassa V."/>
            <person name="Calvo E."/>
        </authorList>
    </citation>
    <scope>NUCLEOTIDE SEQUENCE</scope>
</reference>
<dbReference type="Pfam" id="PF25772">
    <property type="entry name" value="HEAT_RRP12_N"/>
    <property type="match status" value="1"/>
</dbReference>
<protein>
    <submittedName>
        <fullName evidence="7">Uncharacterized protein</fullName>
    </submittedName>
</protein>
<comment type="subcellular location">
    <subcellularLocation>
        <location evidence="1">Nucleus</location>
    </subcellularLocation>
</comment>
<feature type="domain" description="RRP12 N-terminal HEAT" evidence="6">
    <location>
        <begin position="139"/>
        <end position="408"/>
    </location>
</feature>
<name>A0A2M4CZ58_ANODA</name>
<dbReference type="PANTHER" id="PTHR48287">
    <property type="entry name" value="ARM REPEAT SUPERFAMILY PROTEIN"/>
    <property type="match status" value="1"/>
</dbReference>
<feature type="region of interest" description="Disordered" evidence="4">
    <location>
        <begin position="1"/>
        <end position="34"/>
    </location>
</feature>
<evidence type="ECO:0000256" key="4">
    <source>
        <dbReference type="SAM" id="MobiDB-lite"/>
    </source>
</evidence>
<evidence type="ECO:0000256" key="3">
    <source>
        <dbReference type="ARBA" id="ARBA00023242"/>
    </source>
</evidence>
<comment type="similarity">
    <text evidence="2">Belongs to the RRP12 family.</text>
</comment>
<accession>A0A2M4CZ58</accession>
<dbReference type="SUPFAM" id="SSF48371">
    <property type="entry name" value="ARM repeat"/>
    <property type="match status" value="1"/>
</dbReference>
<feature type="compositionally biased region" description="Acidic residues" evidence="4">
    <location>
        <begin position="1136"/>
        <end position="1149"/>
    </location>
</feature>
<sequence length="1411" mass="157730">MGKFRSKLKKKVGGKRWKRGNASSSNPEVNKHRIKAKSRFFQSNLSLAPPVEADGAGKNKLTLEAVLKHEAIQSYSGADGGKKKIPTVNDIAASMKSFSVKDGDDDEVMSESQNGGAGTFKTFQTFASNWSACSNMSFKKLLNHFRADSQLQKDMLAILAALTEVIKENGGTESSTEYFLALMETIEAAKETNDVIAAVSLLAMGIKSVPEAVLRHKFSETAQTLLALLERYTETDNQTMVRNLIGCLSVLLRAQEYAQWKLPLTHKFFDSVLAFTTHTKPKVRKAAQHAVVAIIHGSCFMLPPKVTSEEEDTTTAAVEPKTALIKHHPAGGRVARFCVALFKPENIANNQTVILHALGLLHNALPGFNRDDIKLVAENLLSIMTATNVLIRTNCFQTFHSLFSSKTENLTPVLAGKLITALYDYRPDRSDSRQTIAWLTVLKEGHLFLSRYDLVLCSAALPKLVQICTQDFWSSERLDVVSAASNALKDILYECVQPCCADEREVEKHRVALEKVLRSIIEVLSSAPFGHAATHILVILAIAFDITGKYFGETLAPALATLGTRYDPQASNRIQIEHAVLQAIGSMDTTLVLRCIPLSDADGKIDLDRTWMLPLLREGLQQASFELFNAVILKLAYQCYIAWGKLKESDDSKNQAHIFELLCCQLWGLFPGFCRRPKDVANFRLIAKTLGTVLNDNPDLRSPVLDGLKELISHLETPDERAEVGRFAKNFLPRLFNIYTTKPKGSYENEVRQAAFEAIQAYLSITPQPVLDEMFGTALQQLQEKAPGTFLYDMLFDIVEQLALYQTREKLEEIYERYITVILKREKKQETVAKTNANVRRQMKKALKLLREILASENKGCVQFVDAKLGNIEKLLIGTLHLSFEGIQAPRLACLKLVLEKQPSVQLNCKLVTRTIQEAVTTFHVEAVKKENVAVDLLENLGQRFEEKGKINEFIDLVIAGFTGDSQLISNTIWVLRGILQQFTGSLSIDSLKFMLEQVLTFLIGNTRMEVDAALNFLLLYIRSLPIPLVSNYLSLIVKALSMMQPDTKRHSRLLVGYVYKKLCKRFGAAEIIELVPGNDETTHKRLKKIRKDMARAKRNRQEQPGGDKADGNDDDEDQEPDFVSHLQKKSLTIDDILEDSDSDSDSGVENERKSRQKANKMETFIKETPDSIVDLADLDAIGNTTNKQPRQEDGAEEGAPPTSSSQHNKNQNNRGNKTADDRRIIKENKEDYDDDEEHHDEPREDDKKKKKRDDHQDNNDENKKKEHQHAKNDDEEDPPSPNKKKTNEPRTPPARTTATSSRHDAAGKKSNQPTTAAARPAENSRPAKKTNKTKKNASTGTAYRSKKASGDMLKKGKHEPYAYVPLSRNSLNRRKRAKNAGQFKSIARGARKGAAAGSKKRLLKAGSKRK</sequence>
<proteinExistence type="inferred from homology"/>
<feature type="region of interest" description="Disordered" evidence="4">
    <location>
        <begin position="1373"/>
        <end position="1411"/>
    </location>
</feature>
<evidence type="ECO:0000259" key="5">
    <source>
        <dbReference type="Pfam" id="PF08161"/>
    </source>
</evidence>
<dbReference type="InterPro" id="IPR012978">
    <property type="entry name" value="HEAT_RRP12"/>
</dbReference>
<evidence type="ECO:0000313" key="7">
    <source>
        <dbReference type="EMBL" id="MBW70613.1"/>
    </source>
</evidence>
<feature type="compositionally biased region" description="Basic and acidic residues" evidence="4">
    <location>
        <begin position="1218"/>
        <end position="1230"/>
    </location>
</feature>
<dbReference type="InterPro" id="IPR052087">
    <property type="entry name" value="RRP12"/>
</dbReference>
<dbReference type="InterPro" id="IPR016024">
    <property type="entry name" value="ARM-type_fold"/>
</dbReference>
<dbReference type="InterPro" id="IPR011989">
    <property type="entry name" value="ARM-like"/>
</dbReference>
<dbReference type="Pfam" id="PF08161">
    <property type="entry name" value="RRP12_HEAT"/>
    <property type="match status" value="1"/>
</dbReference>
<feature type="domain" description="RRP12 HEAT" evidence="5">
    <location>
        <begin position="475"/>
        <end position="742"/>
    </location>
</feature>
<feature type="compositionally biased region" description="Basic residues" evidence="4">
    <location>
        <begin position="1327"/>
        <end position="1336"/>
    </location>
</feature>